<dbReference type="InterPro" id="IPR058352">
    <property type="entry name" value="DUF8039"/>
</dbReference>
<keyword evidence="3" id="KW-1185">Reference proteome</keyword>
<evidence type="ECO:0000313" key="3">
    <source>
        <dbReference type="Proteomes" id="UP000215914"/>
    </source>
</evidence>
<organism evidence="2 3">
    <name type="scientific">Helianthus annuus</name>
    <name type="common">Common sunflower</name>
    <dbReference type="NCBI Taxonomy" id="4232"/>
    <lineage>
        <taxon>Eukaryota</taxon>
        <taxon>Viridiplantae</taxon>
        <taxon>Streptophyta</taxon>
        <taxon>Embryophyta</taxon>
        <taxon>Tracheophyta</taxon>
        <taxon>Spermatophyta</taxon>
        <taxon>Magnoliopsida</taxon>
        <taxon>eudicotyledons</taxon>
        <taxon>Gunneridae</taxon>
        <taxon>Pentapetalae</taxon>
        <taxon>asterids</taxon>
        <taxon>campanulids</taxon>
        <taxon>Asterales</taxon>
        <taxon>Asteraceae</taxon>
        <taxon>Asteroideae</taxon>
        <taxon>Heliantheae alliance</taxon>
        <taxon>Heliantheae</taxon>
        <taxon>Helianthus</taxon>
    </lineage>
</organism>
<comment type="caution">
    <text evidence="2">The sequence shown here is derived from an EMBL/GenBank/DDBJ whole genome shotgun (WGS) entry which is preliminary data.</text>
</comment>
<proteinExistence type="predicted"/>
<evidence type="ECO:0000313" key="2">
    <source>
        <dbReference type="EMBL" id="KAF5787902.1"/>
    </source>
</evidence>
<reference evidence="2" key="2">
    <citation type="submission" date="2020-06" db="EMBL/GenBank/DDBJ databases">
        <title>Helianthus annuus Genome sequencing and assembly Release 2.</title>
        <authorList>
            <person name="Gouzy J."/>
            <person name="Langlade N."/>
            <person name="Munos S."/>
        </authorList>
    </citation>
    <scope>NUCLEOTIDE SEQUENCE</scope>
    <source>
        <tissue evidence="2">Leaves</tissue>
    </source>
</reference>
<sequence>MPEIWPEMLKDNDYLKEINDERSQLIVAARIKKDPQTGTYDPEKYKNISDLKIDELIDTEKKMIVDGTYGKGSEDPITKVFGREHGGRTRGVSSAIGHTKVKGPYFKGATQRVEVSTTVNMSQPRQPIDASPGLRGPTCGSGTSHVIYPDIQTVCQCELLYTFSKRSGDTPIAIGQAYPSSDRDLGNDIPMHEHCVKVLVDEVYSLYLGIPVLDEAFVEDKITRMEDTVLHLIQWPRKLIKILDARCDFNPSVEAYIPEMQPSPEVNVQFGSNDVYFGSNELYDDNVFLANSDALVNTRMSAFEEDQTHHVEPQRVIKSVHYR</sequence>
<dbReference type="EMBL" id="MNCJ02000325">
    <property type="protein sequence ID" value="KAF5787902.1"/>
    <property type="molecule type" value="Genomic_DNA"/>
</dbReference>
<dbReference type="PANTHER" id="PTHR33018:SF35">
    <property type="entry name" value="ULP1 PROTEASE FAMILY CATALYTIC DOMAIN, PAPAIN-LIKE CYSTEINE PEPTIDASE SUPERFAMILY"/>
    <property type="match status" value="1"/>
</dbReference>
<accession>A0A9K3I0T7</accession>
<reference evidence="2" key="1">
    <citation type="journal article" date="2017" name="Nature">
        <title>The sunflower genome provides insights into oil metabolism, flowering and Asterid evolution.</title>
        <authorList>
            <person name="Badouin H."/>
            <person name="Gouzy J."/>
            <person name="Grassa C.J."/>
            <person name="Murat F."/>
            <person name="Staton S.E."/>
            <person name="Cottret L."/>
            <person name="Lelandais-Briere C."/>
            <person name="Owens G.L."/>
            <person name="Carrere S."/>
            <person name="Mayjonade B."/>
            <person name="Legrand L."/>
            <person name="Gill N."/>
            <person name="Kane N.C."/>
            <person name="Bowers J.E."/>
            <person name="Hubner S."/>
            <person name="Bellec A."/>
            <person name="Berard A."/>
            <person name="Berges H."/>
            <person name="Blanchet N."/>
            <person name="Boniface M.C."/>
            <person name="Brunel D."/>
            <person name="Catrice O."/>
            <person name="Chaidir N."/>
            <person name="Claudel C."/>
            <person name="Donnadieu C."/>
            <person name="Faraut T."/>
            <person name="Fievet G."/>
            <person name="Helmstetter N."/>
            <person name="King M."/>
            <person name="Knapp S.J."/>
            <person name="Lai Z."/>
            <person name="Le Paslier M.C."/>
            <person name="Lippi Y."/>
            <person name="Lorenzon L."/>
            <person name="Mandel J.R."/>
            <person name="Marage G."/>
            <person name="Marchand G."/>
            <person name="Marquand E."/>
            <person name="Bret-Mestries E."/>
            <person name="Morien E."/>
            <person name="Nambeesan S."/>
            <person name="Nguyen T."/>
            <person name="Pegot-Espagnet P."/>
            <person name="Pouilly N."/>
            <person name="Raftis F."/>
            <person name="Sallet E."/>
            <person name="Schiex T."/>
            <person name="Thomas J."/>
            <person name="Vandecasteele C."/>
            <person name="Vares D."/>
            <person name="Vear F."/>
            <person name="Vautrin S."/>
            <person name="Crespi M."/>
            <person name="Mangin B."/>
            <person name="Burke J.M."/>
            <person name="Salse J."/>
            <person name="Munos S."/>
            <person name="Vincourt P."/>
            <person name="Rieseberg L.H."/>
            <person name="Langlade N.B."/>
        </authorList>
    </citation>
    <scope>NUCLEOTIDE SEQUENCE</scope>
    <source>
        <tissue evidence="2">Leaves</tissue>
    </source>
</reference>
<name>A0A9K3I0T7_HELAN</name>
<dbReference type="Pfam" id="PF26133">
    <property type="entry name" value="DUF8039"/>
    <property type="match status" value="1"/>
</dbReference>
<protein>
    <recommendedName>
        <fullName evidence="1">DUF8039 domain-containing protein</fullName>
    </recommendedName>
</protein>
<feature type="domain" description="DUF8039" evidence="1">
    <location>
        <begin position="149"/>
        <end position="242"/>
    </location>
</feature>
<dbReference type="Gramene" id="mRNA:HanXRQr2_Chr10g0458071">
    <property type="protein sequence ID" value="mRNA:HanXRQr2_Chr10g0458071"/>
    <property type="gene ID" value="HanXRQr2_Chr10g0458071"/>
</dbReference>
<dbReference type="Proteomes" id="UP000215914">
    <property type="component" value="Unassembled WGS sequence"/>
</dbReference>
<dbReference type="PANTHER" id="PTHR33018">
    <property type="entry name" value="OS10G0338966 PROTEIN-RELATED"/>
    <property type="match status" value="1"/>
</dbReference>
<gene>
    <name evidence="2" type="ORF">HanXRQr2_Chr10g0458071</name>
</gene>
<evidence type="ECO:0000259" key="1">
    <source>
        <dbReference type="Pfam" id="PF26133"/>
    </source>
</evidence>
<dbReference type="AlphaFoldDB" id="A0A9K3I0T7"/>